<dbReference type="GO" id="GO:0008379">
    <property type="term" value="F:thioredoxin peroxidase activity"/>
    <property type="evidence" value="ECO:0007669"/>
    <property type="project" value="TreeGrafter"/>
</dbReference>
<keyword evidence="7" id="KW-0676">Redox-active center</keyword>
<evidence type="ECO:0000256" key="9">
    <source>
        <dbReference type="ARBA" id="ARBA00038489"/>
    </source>
</evidence>
<evidence type="ECO:0000313" key="13">
    <source>
        <dbReference type="EMBL" id="MBB5060055.1"/>
    </source>
</evidence>
<dbReference type="Gene3D" id="3.40.30.10">
    <property type="entry name" value="Glutaredoxin"/>
    <property type="match status" value="1"/>
</dbReference>
<dbReference type="AlphaFoldDB" id="A0A7W7ZHL0"/>
<dbReference type="PROSITE" id="PS51352">
    <property type="entry name" value="THIOREDOXIN_2"/>
    <property type="match status" value="1"/>
</dbReference>
<dbReference type="InterPro" id="IPR036249">
    <property type="entry name" value="Thioredoxin-like_sf"/>
</dbReference>
<comment type="catalytic activity">
    <reaction evidence="11">
        <text>a hydroperoxide + [thioredoxin]-dithiol = an alcohol + [thioredoxin]-disulfide + H2O</text>
        <dbReference type="Rhea" id="RHEA:62620"/>
        <dbReference type="Rhea" id="RHEA-COMP:10698"/>
        <dbReference type="Rhea" id="RHEA-COMP:10700"/>
        <dbReference type="ChEBI" id="CHEBI:15377"/>
        <dbReference type="ChEBI" id="CHEBI:29950"/>
        <dbReference type="ChEBI" id="CHEBI:30879"/>
        <dbReference type="ChEBI" id="CHEBI:35924"/>
        <dbReference type="ChEBI" id="CHEBI:50058"/>
        <dbReference type="EC" id="1.11.1.24"/>
    </reaction>
</comment>
<dbReference type="InterPro" id="IPR013766">
    <property type="entry name" value="Thioredoxin_domain"/>
</dbReference>
<dbReference type="CDD" id="cd02970">
    <property type="entry name" value="PRX_like2"/>
    <property type="match status" value="1"/>
</dbReference>
<evidence type="ECO:0000256" key="2">
    <source>
        <dbReference type="ARBA" id="ARBA00013017"/>
    </source>
</evidence>
<keyword evidence="4" id="KW-0049">Antioxidant</keyword>
<reference evidence="13 14" key="1">
    <citation type="submission" date="2020-08" db="EMBL/GenBank/DDBJ databases">
        <title>Genomic Encyclopedia of Type Strains, Phase IV (KMG-V): Genome sequencing to study the core and pangenomes of soil and plant-associated prokaryotes.</title>
        <authorList>
            <person name="Whitman W."/>
        </authorList>
    </citation>
    <scope>NUCLEOTIDE SEQUENCE [LARGE SCALE GENOMIC DNA]</scope>
    <source>
        <strain evidence="13 14">M8UP14</strain>
    </source>
</reference>
<evidence type="ECO:0000256" key="10">
    <source>
        <dbReference type="ARBA" id="ARBA00042639"/>
    </source>
</evidence>
<dbReference type="GO" id="GO:0045454">
    <property type="term" value="P:cell redox homeostasis"/>
    <property type="evidence" value="ECO:0007669"/>
    <property type="project" value="TreeGrafter"/>
</dbReference>
<sequence>MAYKQEAEEYKAKAQAALGEKFGILTNDMDHVRSSGVLDHALKINDSAPDFTLPDAFGDEVSLKTLLAKGPVVISFYRGEWCPFCNLELRALQEALPKMQELGATLVAISPEKPEGTVAATKKNKLTFTVLSDFDNKVARQFGIVFQVGDKLQDLSKNVFKNDLALRNGEDSYQLPAPATFILDPDGIVRSAHVEVDYMTGRAEPADVLAALEAIAHPVAQ</sequence>
<evidence type="ECO:0000256" key="7">
    <source>
        <dbReference type="ARBA" id="ARBA00023284"/>
    </source>
</evidence>
<comment type="caution">
    <text evidence="13">The sequence shown here is derived from an EMBL/GenBank/DDBJ whole genome shotgun (WGS) entry which is preliminary data.</text>
</comment>
<accession>A0A7W7ZHL0</accession>
<name>A0A7W7ZHL0_9BACT</name>
<dbReference type="InterPro" id="IPR050924">
    <property type="entry name" value="Peroxiredoxin_BCP/PrxQ"/>
</dbReference>
<keyword evidence="6" id="KW-1015">Disulfide bond</keyword>
<proteinExistence type="inferred from homology"/>
<dbReference type="EMBL" id="JACHIP010000009">
    <property type="protein sequence ID" value="MBB5060055.1"/>
    <property type="molecule type" value="Genomic_DNA"/>
</dbReference>
<evidence type="ECO:0000256" key="11">
    <source>
        <dbReference type="ARBA" id="ARBA00049091"/>
    </source>
</evidence>
<evidence type="ECO:0000256" key="4">
    <source>
        <dbReference type="ARBA" id="ARBA00022862"/>
    </source>
</evidence>
<gene>
    <name evidence="13" type="ORF">HDF16_004791</name>
</gene>
<dbReference type="GO" id="GO:0034599">
    <property type="term" value="P:cellular response to oxidative stress"/>
    <property type="evidence" value="ECO:0007669"/>
    <property type="project" value="TreeGrafter"/>
</dbReference>
<evidence type="ECO:0000256" key="8">
    <source>
        <dbReference type="ARBA" id="ARBA00032824"/>
    </source>
</evidence>
<evidence type="ECO:0000313" key="14">
    <source>
        <dbReference type="Proteomes" id="UP000540989"/>
    </source>
</evidence>
<protein>
    <recommendedName>
        <fullName evidence="2">thioredoxin-dependent peroxiredoxin</fullName>
        <ecNumber evidence="2">1.11.1.24</ecNumber>
    </recommendedName>
    <alternativeName>
        <fullName evidence="8">Thioredoxin peroxidase</fullName>
    </alternativeName>
    <alternativeName>
        <fullName evidence="10">Thioredoxin-dependent peroxiredoxin Bcp</fullName>
    </alternativeName>
</protein>
<evidence type="ECO:0000259" key="12">
    <source>
        <dbReference type="PROSITE" id="PS51352"/>
    </source>
</evidence>
<dbReference type="PANTHER" id="PTHR42801:SF7">
    <property type="entry name" value="SLL1159 PROTEIN"/>
    <property type="match status" value="1"/>
</dbReference>
<evidence type="ECO:0000256" key="1">
    <source>
        <dbReference type="ARBA" id="ARBA00003330"/>
    </source>
</evidence>
<keyword evidence="3" id="KW-0575">Peroxidase</keyword>
<dbReference type="Pfam" id="PF00578">
    <property type="entry name" value="AhpC-TSA"/>
    <property type="match status" value="1"/>
</dbReference>
<organism evidence="13 14">
    <name type="scientific">Granulicella aggregans</name>
    <dbReference type="NCBI Taxonomy" id="474949"/>
    <lineage>
        <taxon>Bacteria</taxon>
        <taxon>Pseudomonadati</taxon>
        <taxon>Acidobacteriota</taxon>
        <taxon>Terriglobia</taxon>
        <taxon>Terriglobales</taxon>
        <taxon>Acidobacteriaceae</taxon>
        <taxon>Granulicella</taxon>
    </lineage>
</organism>
<comment type="function">
    <text evidence="1">Thiol-specific peroxidase that catalyzes the reduction of hydrogen peroxide and organic hydroperoxides to water and alcohols, respectively. Plays a role in cell protection against oxidative stress by detoxifying peroxides and as sensor of hydrogen peroxide-mediated signaling events.</text>
</comment>
<dbReference type="GO" id="GO:0005737">
    <property type="term" value="C:cytoplasm"/>
    <property type="evidence" value="ECO:0007669"/>
    <property type="project" value="TreeGrafter"/>
</dbReference>
<feature type="domain" description="Thioredoxin" evidence="12">
    <location>
        <begin position="42"/>
        <end position="217"/>
    </location>
</feature>
<keyword evidence="14" id="KW-1185">Reference proteome</keyword>
<dbReference type="RefSeq" id="WP_184222118.1">
    <property type="nucleotide sequence ID" value="NZ_JACHIP010000009.1"/>
</dbReference>
<dbReference type="SUPFAM" id="SSF52833">
    <property type="entry name" value="Thioredoxin-like"/>
    <property type="match status" value="1"/>
</dbReference>
<comment type="similarity">
    <text evidence="9">Belongs to the peroxiredoxin family. BCP/PrxQ subfamily.</text>
</comment>
<evidence type="ECO:0000256" key="3">
    <source>
        <dbReference type="ARBA" id="ARBA00022559"/>
    </source>
</evidence>
<evidence type="ECO:0000256" key="5">
    <source>
        <dbReference type="ARBA" id="ARBA00023002"/>
    </source>
</evidence>
<evidence type="ECO:0000256" key="6">
    <source>
        <dbReference type="ARBA" id="ARBA00023157"/>
    </source>
</evidence>
<dbReference type="EC" id="1.11.1.24" evidence="2"/>
<dbReference type="Proteomes" id="UP000540989">
    <property type="component" value="Unassembled WGS sequence"/>
</dbReference>
<dbReference type="PANTHER" id="PTHR42801">
    <property type="entry name" value="THIOREDOXIN-DEPENDENT PEROXIDE REDUCTASE"/>
    <property type="match status" value="1"/>
</dbReference>
<dbReference type="InterPro" id="IPR000866">
    <property type="entry name" value="AhpC/TSA"/>
</dbReference>
<keyword evidence="5" id="KW-0560">Oxidoreductase</keyword>